<sequence>MKTNVLSVIAFFICGVFDLQAYTGPFSDPGDGTILDQKSGLVWQKCASGQGSAGDSYTACATGTATTYTWVNALAYCNTLNLNGITGWRLPSVKELVSLVDYSRSAAPATDTAFFPSTTGNYWTSTNHPSGSYRDQAYLIAFNAGTYDAAVKTTVARVRCVR</sequence>
<feature type="domain" description="Lcl C-terminal" evidence="2">
    <location>
        <begin position="32"/>
        <end position="162"/>
    </location>
</feature>
<name>A0A2N0BAT1_9LEPT</name>
<reference evidence="4" key="1">
    <citation type="submission" date="2017-07" db="EMBL/GenBank/DDBJ databases">
        <title>Leptospira spp. isolated from tropical soils.</title>
        <authorList>
            <person name="Thibeaux R."/>
            <person name="Iraola G."/>
            <person name="Ferres I."/>
            <person name="Bierque E."/>
            <person name="Girault D."/>
            <person name="Soupe-Gilbert M.-E."/>
            <person name="Picardeau M."/>
            <person name="Goarant C."/>
        </authorList>
    </citation>
    <scope>NUCLEOTIDE SEQUENCE [LARGE SCALE GENOMIC DNA]</scope>
    <source>
        <strain evidence="4">ATI7-C-A5</strain>
    </source>
</reference>
<evidence type="ECO:0000313" key="3">
    <source>
        <dbReference type="EMBL" id="MDV6235306.1"/>
    </source>
</evidence>
<dbReference type="OrthoDB" id="9813883at2"/>
<dbReference type="Proteomes" id="UP000232122">
    <property type="component" value="Unassembled WGS sequence"/>
</dbReference>
<keyword evidence="1" id="KW-0732">Signal</keyword>
<feature type="chain" id="PRO_5044577224" evidence="1">
    <location>
        <begin position="22"/>
        <end position="162"/>
    </location>
</feature>
<evidence type="ECO:0000313" key="4">
    <source>
        <dbReference type="EMBL" id="PJZ93623.1"/>
    </source>
</evidence>
<dbReference type="RefSeq" id="WP_100746841.1">
    <property type="nucleotide sequence ID" value="NZ_NPEF02000005.1"/>
</dbReference>
<dbReference type="PANTHER" id="PTHR35812">
    <property type="entry name" value="LIPOPROTEIN"/>
    <property type="match status" value="1"/>
</dbReference>
<evidence type="ECO:0000256" key="1">
    <source>
        <dbReference type="SAM" id="SignalP"/>
    </source>
</evidence>
<feature type="signal peptide" evidence="1">
    <location>
        <begin position="1"/>
        <end position="21"/>
    </location>
</feature>
<gene>
    <name evidence="3" type="ORF">CH379_006660</name>
    <name evidence="4" type="ORF">CH379_06845</name>
</gene>
<comment type="caution">
    <text evidence="4">The sequence shown here is derived from an EMBL/GenBank/DDBJ whole genome shotgun (WGS) entry which is preliminary data.</text>
</comment>
<keyword evidence="5" id="KW-1185">Reference proteome</keyword>
<dbReference type="AlphaFoldDB" id="A0A2N0BAT1"/>
<accession>A0A2N0BAT1</accession>
<dbReference type="EMBL" id="NPEF02000005">
    <property type="protein sequence ID" value="MDV6235306.1"/>
    <property type="molecule type" value="Genomic_DNA"/>
</dbReference>
<accession>A0A2N0BLB0</accession>
<dbReference type="PANTHER" id="PTHR35812:SF1">
    <property type="entry name" value="LIPOPROTEIN"/>
    <property type="match status" value="1"/>
</dbReference>
<evidence type="ECO:0000259" key="2">
    <source>
        <dbReference type="Pfam" id="PF07603"/>
    </source>
</evidence>
<reference evidence="3" key="3">
    <citation type="submission" date="2023-10" db="EMBL/GenBank/DDBJ databases">
        <authorList>
            <person name="Picardeau M."/>
            <person name="Thibeaux R."/>
        </authorList>
    </citation>
    <scope>NUCLEOTIDE SEQUENCE</scope>
    <source>
        <strain evidence="3">ATI7-C-A5</strain>
    </source>
</reference>
<proteinExistence type="predicted"/>
<organism evidence="4">
    <name type="scientific">Leptospira ellisii</name>
    <dbReference type="NCBI Taxonomy" id="2023197"/>
    <lineage>
        <taxon>Bacteria</taxon>
        <taxon>Pseudomonadati</taxon>
        <taxon>Spirochaetota</taxon>
        <taxon>Spirochaetia</taxon>
        <taxon>Leptospirales</taxon>
        <taxon>Leptospiraceae</taxon>
        <taxon>Leptospira</taxon>
    </lineage>
</organism>
<reference evidence="3 5" key="2">
    <citation type="journal article" date="2018" name="Microb. Genom.">
        <title>Deciphering the unexplored Leptospira diversity from soils uncovers genomic evolution to virulence.</title>
        <authorList>
            <person name="Thibeaux R."/>
            <person name="Iraola G."/>
            <person name="Ferres I."/>
            <person name="Bierque E."/>
            <person name="Girault D."/>
            <person name="Soupe-Gilbert M.E."/>
            <person name="Picardeau M."/>
            <person name="Goarant C."/>
        </authorList>
    </citation>
    <scope>NUCLEOTIDE SEQUENCE [LARGE SCALE GENOMIC DNA]</scope>
    <source>
        <strain evidence="3 5">ATI7-C-A5</strain>
    </source>
</reference>
<dbReference type="EMBL" id="NPEF01000052">
    <property type="protein sequence ID" value="PJZ93623.1"/>
    <property type="molecule type" value="Genomic_DNA"/>
</dbReference>
<dbReference type="InterPro" id="IPR011460">
    <property type="entry name" value="Lcl_C"/>
</dbReference>
<dbReference type="Pfam" id="PF07603">
    <property type="entry name" value="Lcl_C"/>
    <property type="match status" value="1"/>
</dbReference>
<evidence type="ECO:0000313" key="5">
    <source>
        <dbReference type="Proteomes" id="UP000232122"/>
    </source>
</evidence>
<protein>
    <submittedName>
        <fullName evidence="3">DUF1566 domain-containing protein</fullName>
    </submittedName>
</protein>